<comment type="function">
    <text evidence="2">Involved in the maturation of [NiFe] hydrogenases. Involved in the biosynthesis of the Fe(CN)(2)CO cofactor.</text>
</comment>
<evidence type="ECO:0000313" key="4">
    <source>
        <dbReference type="EMBL" id="MQT15354.1"/>
    </source>
</evidence>
<comment type="similarity">
    <text evidence="1">Belongs to the HupF/HypC family.</text>
</comment>
<dbReference type="PROSITE" id="PS01097">
    <property type="entry name" value="HUPF_HYPC"/>
    <property type="match status" value="1"/>
</dbReference>
<dbReference type="Gene3D" id="2.30.30.140">
    <property type="match status" value="1"/>
</dbReference>
<dbReference type="FunFam" id="2.30.30.140:FF:000022">
    <property type="entry name" value="Hydrogenase assembly chaperone HybG"/>
    <property type="match status" value="1"/>
</dbReference>
<comment type="caution">
    <text evidence="4">The sequence shown here is derived from an EMBL/GenBank/DDBJ whole genome shotgun (WGS) entry which is preliminary data.</text>
</comment>
<dbReference type="RefSeq" id="WP_153490422.1">
    <property type="nucleotide sequence ID" value="NZ_VWNA01000003.1"/>
</dbReference>
<dbReference type="GO" id="GO:1902670">
    <property type="term" value="F:carbon dioxide binding"/>
    <property type="evidence" value="ECO:0007669"/>
    <property type="project" value="TreeGrafter"/>
</dbReference>
<sequence length="99" mass="10090">MCLGIPGRIVAIVDEAAMLATVDVSGVRRTVDVVCVAAPGHPLAELVGAWVLVHVGFAMSVIDEEEAAATLKVLAEIGEAQAEIEAIRTGSVELPAAAS</sequence>
<dbReference type="PANTHER" id="PTHR35177:SF2">
    <property type="entry name" value="HYDROGENASE MATURATION FACTOR HYBG"/>
    <property type="match status" value="1"/>
</dbReference>
<accession>A0A6A7Y7R3</accession>
<dbReference type="PANTHER" id="PTHR35177">
    <property type="entry name" value="HYDROGENASE MATURATION FACTOR HYBG"/>
    <property type="match status" value="1"/>
</dbReference>
<dbReference type="EMBL" id="VWNA01000003">
    <property type="protein sequence ID" value="MQT15354.1"/>
    <property type="molecule type" value="Genomic_DNA"/>
</dbReference>
<dbReference type="InterPro" id="IPR001109">
    <property type="entry name" value="Hydrogenase_HupF/HypC"/>
</dbReference>
<dbReference type="GO" id="GO:0051604">
    <property type="term" value="P:protein maturation"/>
    <property type="evidence" value="ECO:0007669"/>
    <property type="project" value="TreeGrafter"/>
</dbReference>
<evidence type="ECO:0000313" key="5">
    <source>
        <dbReference type="Proteomes" id="UP000332515"/>
    </source>
</evidence>
<dbReference type="Pfam" id="PF01455">
    <property type="entry name" value="HupF_HypC"/>
    <property type="match status" value="1"/>
</dbReference>
<reference evidence="4 5" key="1">
    <citation type="submission" date="2019-09" db="EMBL/GenBank/DDBJ databases">
        <title>Segnochrobactrum spirostomi gen. nov., sp. nov., isolated from the ciliate Spirostomum cf. yagiui and description of a novel family, Segnochrobactraceae fam. nov. within the order Rhizobiales of the class Alphaproteobacteria.</title>
        <authorList>
            <person name="Akter S."/>
            <person name="Shazib S.U.A."/>
            <person name="Shin M.K."/>
        </authorList>
    </citation>
    <scope>NUCLEOTIDE SEQUENCE [LARGE SCALE GENOMIC DNA]</scope>
    <source>
        <strain evidence="4 5">Sp-1</strain>
    </source>
</reference>
<dbReference type="GO" id="GO:0005506">
    <property type="term" value="F:iron ion binding"/>
    <property type="evidence" value="ECO:0007669"/>
    <property type="project" value="TreeGrafter"/>
</dbReference>
<keyword evidence="5" id="KW-1185">Reference proteome</keyword>
<organism evidence="4 5">
    <name type="scientific">Segnochrobactrum spirostomi</name>
    <dbReference type="NCBI Taxonomy" id="2608987"/>
    <lineage>
        <taxon>Bacteria</taxon>
        <taxon>Pseudomonadati</taxon>
        <taxon>Pseudomonadota</taxon>
        <taxon>Alphaproteobacteria</taxon>
        <taxon>Hyphomicrobiales</taxon>
        <taxon>Segnochrobactraceae</taxon>
        <taxon>Segnochrobactrum</taxon>
    </lineage>
</organism>
<protein>
    <recommendedName>
        <fullName evidence="3">Hydrogenase maturation factor HypC</fullName>
    </recommendedName>
</protein>
<dbReference type="SUPFAM" id="SSF159127">
    <property type="entry name" value="HupF/HypC-like"/>
    <property type="match status" value="1"/>
</dbReference>
<gene>
    <name evidence="4" type="primary">hypC</name>
    <name evidence="4" type="ORF">F0357_22405</name>
</gene>
<proteinExistence type="inferred from homology"/>
<dbReference type="AlphaFoldDB" id="A0A6A7Y7R3"/>
<dbReference type="PRINTS" id="PR00445">
    <property type="entry name" value="HUPFHYPC"/>
</dbReference>
<dbReference type="InterPro" id="IPR019812">
    <property type="entry name" value="Hydgase_assmbl_chp_CS"/>
</dbReference>
<evidence type="ECO:0000256" key="3">
    <source>
        <dbReference type="ARBA" id="ARBA00071976"/>
    </source>
</evidence>
<dbReference type="NCBIfam" id="TIGR00074">
    <property type="entry name" value="hypC_hupF"/>
    <property type="match status" value="1"/>
</dbReference>
<name>A0A6A7Y7R3_9HYPH</name>
<evidence type="ECO:0000256" key="2">
    <source>
        <dbReference type="ARBA" id="ARBA00053969"/>
    </source>
</evidence>
<dbReference type="Proteomes" id="UP000332515">
    <property type="component" value="Unassembled WGS sequence"/>
</dbReference>
<evidence type="ECO:0000256" key="1">
    <source>
        <dbReference type="ARBA" id="ARBA00006018"/>
    </source>
</evidence>